<evidence type="ECO:0000313" key="2">
    <source>
        <dbReference type="Proteomes" id="UP000634136"/>
    </source>
</evidence>
<dbReference type="EMBL" id="JAAIUW010000005">
    <property type="protein sequence ID" value="KAF7829779.1"/>
    <property type="molecule type" value="Genomic_DNA"/>
</dbReference>
<reference evidence="1" key="1">
    <citation type="submission" date="2020-09" db="EMBL/GenBank/DDBJ databases">
        <title>Genome-Enabled Discovery of Anthraquinone Biosynthesis in Senna tora.</title>
        <authorList>
            <person name="Kang S.-H."/>
            <person name="Pandey R.P."/>
            <person name="Lee C.-M."/>
            <person name="Sim J.-S."/>
            <person name="Jeong J.-T."/>
            <person name="Choi B.-S."/>
            <person name="Jung M."/>
            <person name="Ginzburg D."/>
            <person name="Zhao K."/>
            <person name="Won S.Y."/>
            <person name="Oh T.-J."/>
            <person name="Yu Y."/>
            <person name="Kim N.-H."/>
            <person name="Lee O.R."/>
            <person name="Lee T.-H."/>
            <person name="Bashyal P."/>
            <person name="Kim T.-S."/>
            <person name="Lee W.-H."/>
            <person name="Kawkins C."/>
            <person name="Kim C.-K."/>
            <person name="Kim J.S."/>
            <person name="Ahn B.O."/>
            <person name="Rhee S.Y."/>
            <person name="Sohng J.K."/>
        </authorList>
    </citation>
    <scope>NUCLEOTIDE SEQUENCE</scope>
    <source>
        <tissue evidence="1">Leaf</tissue>
    </source>
</reference>
<evidence type="ECO:0000313" key="1">
    <source>
        <dbReference type="EMBL" id="KAF7829779.1"/>
    </source>
</evidence>
<protein>
    <submittedName>
        <fullName evidence="1">Uncharacterized protein</fullName>
    </submittedName>
</protein>
<name>A0A834TXJ3_9FABA</name>
<proteinExistence type="predicted"/>
<dbReference type="AlphaFoldDB" id="A0A834TXJ3"/>
<accession>A0A834TXJ3</accession>
<dbReference type="Proteomes" id="UP000634136">
    <property type="component" value="Unassembled WGS sequence"/>
</dbReference>
<organism evidence="1 2">
    <name type="scientific">Senna tora</name>
    <dbReference type="NCBI Taxonomy" id="362788"/>
    <lineage>
        <taxon>Eukaryota</taxon>
        <taxon>Viridiplantae</taxon>
        <taxon>Streptophyta</taxon>
        <taxon>Embryophyta</taxon>
        <taxon>Tracheophyta</taxon>
        <taxon>Spermatophyta</taxon>
        <taxon>Magnoliopsida</taxon>
        <taxon>eudicotyledons</taxon>
        <taxon>Gunneridae</taxon>
        <taxon>Pentapetalae</taxon>
        <taxon>rosids</taxon>
        <taxon>fabids</taxon>
        <taxon>Fabales</taxon>
        <taxon>Fabaceae</taxon>
        <taxon>Caesalpinioideae</taxon>
        <taxon>Cassia clade</taxon>
        <taxon>Senna</taxon>
    </lineage>
</organism>
<comment type="caution">
    <text evidence="1">The sequence shown here is derived from an EMBL/GenBank/DDBJ whole genome shotgun (WGS) entry which is preliminary data.</text>
</comment>
<gene>
    <name evidence="1" type="ORF">G2W53_012112</name>
</gene>
<sequence>MIRGVGRKNKDDIPNLPSLNTLREQMYEVFTVPIAYRAGYLNLEPSRKEGFSTRQSIKGKLPDKDLNFWRTTQLPNPLEIPRIINSRRGPKEVQSSNQKEVPRPEMTFFFIPSFNRSAPILKPLPKFEAAPEELLSGEGVNWGRGKAVCEEVHNMHERKKCWNLRGLASQVSLSTPRVPLQARSLIRSKPGDVELTSPHACLARLRKPFSRSQIFSHLKGLREGSCMLGLEANISGIWSDLMRGRCCIPQDPKASCIPDGVNFEVAVKTQIVDNTVGTPTLDPCLRDKNNIRPISLFEESEEEELTGMGRFFPTWGSNANWCSSAPEPSFKLPFSVNLVPFPHIYNIVRSCGGDVLRWIGLISGSAGFSSRELTRFNSSDGNGVTTLEVLSGRTKGVFGTFSPAVAEAGQKTCFDHIPLILSLPVKDFDLRESLRVLLWSVDLSKASVLALPFPLSLLSDTTMADLVIGVGLGQFLSTLSVGLKESKKVWEFDPYWREELVDGSSRVKAGDPRTDVEKVSLNEIRVSFRVPSSASLSSSLFFPFSVFSSSALVAIIDLLVFRPPVSASLVGSSPFFSRSFILCPAKFALTLSFSEALSRLIRRITSGVSPPACLQLASSNILNKIHSIFLSLRFDVFKNSETNYVFVRPSCHKRNWIPYLNEMDLVCPGELEKGFLRTCSWDLVELGLELNGTANGAGSFLREESSALYTSPLRKSIIPESRKTGVLDAGGGGRSGLLTFIALSLAGFWLCA</sequence>
<keyword evidence="2" id="KW-1185">Reference proteome</keyword>